<dbReference type="PRINTS" id="PR00463">
    <property type="entry name" value="EP450I"/>
</dbReference>
<dbReference type="PROSITE" id="PS00086">
    <property type="entry name" value="CYTOCHROME_P450"/>
    <property type="match status" value="1"/>
</dbReference>
<evidence type="ECO:0000256" key="5">
    <source>
        <dbReference type="ARBA" id="ARBA00023002"/>
    </source>
</evidence>
<evidence type="ECO:0000313" key="11">
    <source>
        <dbReference type="Proteomes" id="UP000026960"/>
    </source>
</evidence>
<evidence type="ECO:0000256" key="6">
    <source>
        <dbReference type="ARBA" id="ARBA00023004"/>
    </source>
</evidence>
<sequence length="306" mass="34310">MVKAYIAIFSIAVLLLIHFLFRRRGRSNGMPLPPSPPAIPFFGHLHLIDKPFHAALSRLAERHGPVFSLRLGSHTLIMTLCAPLFGAGTETTSTTIEWAMSLLLNHPEILKKAQAEIDMSVRNSRLISVVDVHRLGYLQCIINETLRMYPAAPLLLPHESSADCKVGGYHIPSGAIEFKPERFENGRFEGLFMIPFGMGRRRCPGEMLALQTIGLVLGTMIQCFDWGRVDDAMVDMTQSNGLTSLKVIPLEAMCKPREAMCDVLRKFMNVHPQTTAHDKQKENTVQQSMEKKKTLMYTRWVVGLIG</sequence>
<keyword evidence="11" id="KW-1185">Reference proteome</keyword>
<dbReference type="InterPro" id="IPR002401">
    <property type="entry name" value="Cyt_P450_E_grp-I"/>
</dbReference>
<dbReference type="PRINTS" id="PR00385">
    <property type="entry name" value="P450"/>
</dbReference>
<proteinExistence type="inferred from homology"/>
<dbReference type="AlphaFoldDB" id="A0A0D3FPC9"/>
<dbReference type="InterPro" id="IPR050651">
    <property type="entry name" value="Plant_Cytochrome_P450_Monoox"/>
</dbReference>
<dbReference type="EnsemblPlants" id="OBART03G34950.2">
    <property type="protein sequence ID" value="OBART03G34950.2"/>
    <property type="gene ID" value="OBART03G34950"/>
</dbReference>
<dbReference type="SUPFAM" id="SSF48264">
    <property type="entry name" value="Cytochrome P450"/>
    <property type="match status" value="2"/>
</dbReference>
<dbReference type="GO" id="GO:0016705">
    <property type="term" value="F:oxidoreductase activity, acting on paired donors, with incorporation or reduction of molecular oxygen"/>
    <property type="evidence" value="ECO:0007669"/>
    <property type="project" value="InterPro"/>
</dbReference>
<evidence type="ECO:0000256" key="4">
    <source>
        <dbReference type="ARBA" id="ARBA00022989"/>
    </source>
</evidence>
<evidence type="ECO:0000256" key="9">
    <source>
        <dbReference type="SAM" id="Phobius"/>
    </source>
</evidence>
<feature type="binding site" description="axial binding residue" evidence="7">
    <location>
        <position position="203"/>
    </location>
    <ligand>
        <name>heme</name>
        <dbReference type="ChEBI" id="CHEBI:30413"/>
    </ligand>
    <ligandPart>
        <name>Fe</name>
        <dbReference type="ChEBI" id="CHEBI:18248"/>
    </ligandPart>
</feature>
<keyword evidence="1 7" id="KW-0349">Heme</keyword>
<protein>
    <submittedName>
        <fullName evidence="10">Uncharacterized protein</fullName>
    </submittedName>
</protein>
<dbReference type="Gene3D" id="1.10.630.10">
    <property type="entry name" value="Cytochrome P450"/>
    <property type="match status" value="2"/>
</dbReference>
<keyword evidence="9" id="KW-0472">Membrane</keyword>
<dbReference type="GO" id="GO:0005506">
    <property type="term" value="F:iron ion binding"/>
    <property type="evidence" value="ECO:0007669"/>
    <property type="project" value="InterPro"/>
</dbReference>
<evidence type="ECO:0000256" key="8">
    <source>
        <dbReference type="RuleBase" id="RU000461"/>
    </source>
</evidence>
<keyword evidence="6 7" id="KW-0408">Iron</keyword>
<keyword evidence="4 9" id="KW-1133">Transmembrane helix</keyword>
<dbReference type="GO" id="GO:0004497">
    <property type="term" value="F:monooxygenase activity"/>
    <property type="evidence" value="ECO:0007669"/>
    <property type="project" value="UniProtKB-KW"/>
</dbReference>
<dbReference type="Pfam" id="PF00067">
    <property type="entry name" value="p450"/>
    <property type="match status" value="2"/>
</dbReference>
<reference evidence="10" key="2">
    <citation type="submission" date="2015-03" db="UniProtKB">
        <authorList>
            <consortium name="EnsemblPlants"/>
        </authorList>
    </citation>
    <scope>IDENTIFICATION</scope>
</reference>
<evidence type="ECO:0000313" key="10">
    <source>
        <dbReference type="EnsemblPlants" id="OBART03G34950.2"/>
    </source>
</evidence>
<dbReference type="PANTHER" id="PTHR47947:SF23">
    <property type="entry name" value="CYTOCHROME P450 FAMILY PROTEIN, EXPRESSED"/>
    <property type="match status" value="1"/>
</dbReference>
<evidence type="ECO:0000256" key="3">
    <source>
        <dbReference type="ARBA" id="ARBA00022723"/>
    </source>
</evidence>
<evidence type="ECO:0000256" key="7">
    <source>
        <dbReference type="PIRSR" id="PIRSR602401-1"/>
    </source>
</evidence>
<keyword evidence="2 9" id="KW-0812">Transmembrane</keyword>
<reference evidence="10" key="1">
    <citation type="journal article" date="2009" name="Rice">
        <title>De Novo Next Generation Sequencing of Plant Genomes.</title>
        <authorList>
            <person name="Rounsley S."/>
            <person name="Marri P.R."/>
            <person name="Yu Y."/>
            <person name="He R."/>
            <person name="Sisneros N."/>
            <person name="Goicoechea J.L."/>
            <person name="Lee S.J."/>
            <person name="Angelova A."/>
            <person name="Kudrna D."/>
            <person name="Luo M."/>
            <person name="Affourtit J."/>
            <person name="Desany B."/>
            <person name="Knight J."/>
            <person name="Niazi F."/>
            <person name="Egholm M."/>
            <person name="Wing R.A."/>
        </authorList>
    </citation>
    <scope>NUCLEOTIDE SEQUENCE [LARGE SCALE GENOMIC DNA]</scope>
    <source>
        <strain evidence="10">cv. IRGC 105608</strain>
    </source>
</reference>
<comment type="cofactor">
    <cofactor evidence="7">
        <name>heme</name>
        <dbReference type="ChEBI" id="CHEBI:30413"/>
    </cofactor>
</comment>
<name>A0A0D3FPC9_9ORYZ</name>
<organism evidence="10">
    <name type="scientific">Oryza barthii</name>
    <dbReference type="NCBI Taxonomy" id="65489"/>
    <lineage>
        <taxon>Eukaryota</taxon>
        <taxon>Viridiplantae</taxon>
        <taxon>Streptophyta</taxon>
        <taxon>Embryophyta</taxon>
        <taxon>Tracheophyta</taxon>
        <taxon>Spermatophyta</taxon>
        <taxon>Magnoliopsida</taxon>
        <taxon>Liliopsida</taxon>
        <taxon>Poales</taxon>
        <taxon>Poaceae</taxon>
        <taxon>BOP clade</taxon>
        <taxon>Oryzoideae</taxon>
        <taxon>Oryzeae</taxon>
        <taxon>Oryzinae</taxon>
        <taxon>Oryza</taxon>
    </lineage>
</organism>
<evidence type="ECO:0000256" key="2">
    <source>
        <dbReference type="ARBA" id="ARBA00022692"/>
    </source>
</evidence>
<keyword evidence="8" id="KW-0503">Monooxygenase</keyword>
<dbReference type="Proteomes" id="UP000026960">
    <property type="component" value="Chromosome 3"/>
</dbReference>
<dbReference type="InterPro" id="IPR036396">
    <property type="entry name" value="Cyt_P450_sf"/>
</dbReference>
<comment type="similarity">
    <text evidence="8">Belongs to the cytochrome P450 family.</text>
</comment>
<dbReference type="InterPro" id="IPR017972">
    <property type="entry name" value="Cyt_P450_CS"/>
</dbReference>
<dbReference type="Gramene" id="OBART03G34950.2">
    <property type="protein sequence ID" value="OBART03G34950.2"/>
    <property type="gene ID" value="OBART03G34950"/>
</dbReference>
<evidence type="ECO:0000256" key="1">
    <source>
        <dbReference type="ARBA" id="ARBA00022617"/>
    </source>
</evidence>
<keyword evidence="3 7" id="KW-0479">Metal-binding</keyword>
<dbReference type="HOGENOM" id="CLU_910222_0_0_1"/>
<keyword evidence="5 8" id="KW-0560">Oxidoreductase</keyword>
<accession>A0A0D3FPC9</accession>
<dbReference type="InterPro" id="IPR001128">
    <property type="entry name" value="Cyt_P450"/>
</dbReference>
<dbReference type="GO" id="GO:0020037">
    <property type="term" value="F:heme binding"/>
    <property type="evidence" value="ECO:0007669"/>
    <property type="project" value="InterPro"/>
</dbReference>
<feature type="transmembrane region" description="Helical" evidence="9">
    <location>
        <begin position="6"/>
        <end position="21"/>
    </location>
</feature>
<dbReference type="PANTHER" id="PTHR47947">
    <property type="entry name" value="CYTOCHROME P450 82C3-RELATED"/>
    <property type="match status" value="1"/>
</dbReference>